<dbReference type="InterPro" id="IPR027443">
    <property type="entry name" value="IPNS-like_sf"/>
</dbReference>
<keyword evidence="4" id="KW-1185">Reference proteome</keyword>
<dbReference type="Pfam" id="PF14226">
    <property type="entry name" value="DIOX_N"/>
    <property type="match status" value="1"/>
</dbReference>
<dbReference type="InterPro" id="IPR044861">
    <property type="entry name" value="IPNS-like_FE2OG_OXY"/>
</dbReference>
<dbReference type="GO" id="GO:0046872">
    <property type="term" value="F:metal ion binding"/>
    <property type="evidence" value="ECO:0007669"/>
    <property type="project" value="UniProtKB-KW"/>
</dbReference>
<dbReference type="Gene3D" id="2.60.120.330">
    <property type="entry name" value="B-lactam Antibiotic, Isopenicillin N Synthase, Chain"/>
    <property type="match status" value="1"/>
</dbReference>
<dbReference type="AlphaFoldDB" id="A0A0D6ZYM8"/>
<dbReference type="InterPro" id="IPR005123">
    <property type="entry name" value="Oxoglu/Fe-dep_dioxygenase_dom"/>
</dbReference>
<keyword evidence="1" id="KW-0408">Iron</keyword>
<dbReference type="FunFam" id="2.60.120.330:FF:000040">
    <property type="entry name" value="Chromosome 21, whole genome shotgun sequence"/>
    <property type="match status" value="1"/>
</dbReference>
<comment type="similarity">
    <text evidence="1">Belongs to the iron/ascorbate-dependent oxidoreductase family.</text>
</comment>
<gene>
    <name evidence="3" type="ORF">FISHEDRAFT_68273</name>
</gene>
<protein>
    <submittedName>
        <fullName evidence="3">Clavaminate synthase-like protein</fullName>
    </submittedName>
</protein>
<proteinExistence type="inferred from homology"/>
<feature type="domain" description="Fe2OG dioxygenase" evidence="2">
    <location>
        <begin position="187"/>
        <end position="299"/>
    </location>
</feature>
<dbReference type="GO" id="GO:0016491">
    <property type="term" value="F:oxidoreductase activity"/>
    <property type="evidence" value="ECO:0007669"/>
    <property type="project" value="UniProtKB-KW"/>
</dbReference>
<name>A0A0D6ZYM8_9AGAR</name>
<reference evidence="3 4" key="1">
    <citation type="journal article" date="2015" name="Fungal Genet. Biol.">
        <title>Evolution of novel wood decay mechanisms in Agaricales revealed by the genome sequences of Fistulina hepatica and Cylindrobasidium torrendii.</title>
        <authorList>
            <person name="Floudas D."/>
            <person name="Held B.W."/>
            <person name="Riley R."/>
            <person name="Nagy L.G."/>
            <person name="Koehler G."/>
            <person name="Ransdell A.S."/>
            <person name="Younus H."/>
            <person name="Chow J."/>
            <person name="Chiniquy J."/>
            <person name="Lipzen A."/>
            <person name="Tritt A."/>
            <person name="Sun H."/>
            <person name="Haridas S."/>
            <person name="LaButti K."/>
            <person name="Ohm R.A."/>
            <person name="Kues U."/>
            <person name="Blanchette R.A."/>
            <person name="Grigoriev I.V."/>
            <person name="Minto R.E."/>
            <person name="Hibbett D.S."/>
        </authorList>
    </citation>
    <scope>NUCLEOTIDE SEQUENCE [LARGE SCALE GENOMIC DNA]</scope>
    <source>
        <strain evidence="3 4">ATCC 64428</strain>
    </source>
</reference>
<dbReference type="Proteomes" id="UP000054144">
    <property type="component" value="Unassembled WGS sequence"/>
</dbReference>
<dbReference type="InterPro" id="IPR026992">
    <property type="entry name" value="DIOX_N"/>
</dbReference>
<dbReference type="InterPro" id="IPR050231">
    <property type="entry name" value="Iron_ascorbate_oxido_reductase"/>
</dbReference>
<keyword evidence="1" id="KW-0560">Oxidoreductase</keyword>
<evidence type="ECO:0000259" key="2">
    <source>
        <dbReference type="PROSITE" id="PS51471"/>
    </source>
</evidence>
<evidence type="ECO:0000313" key="3">
    <source>
        <dbReference type="EMBL" id="KIY42892.1"/>
    </source>
</evidence>
<evidence type="ECO:0000256" key="1">
    <source>
        <dbReference type="RuleBase" id="RU003682"/>
    </source>
</evidence>
<sequence>MPTLALEAKPALVPYVEPQETSSPLDWAPLVTIDLSKFDEPGGKETLVAELKDAIRRWGFWVVVGTNIPQEDIDRQLSIANAFFNLPIEEKRKESTTSLLFVLGSYFGYREPKRFIGKSDVKENMEMVRIDCMVPRHDFIKIFEDEIAPFHRQVWYKVARKLYVLLALVLKLPEDYFVKLHDYEQPSEDHLRYMIYHPRSAEDDEKINGIWSLGHTDRLDFGSLTLLFAQQVAALQIRTPDEQWKWVKPVKGGITCNAADIMSFLTKVGYVKSTVHRVVRPPPDQANNERLGLFYFSRPGNDVLLRPAPSPVLRKLGLLTPADEDESGEDVKGIDYVRARVKNVHDRQYTRNGDVDVQSTFHVKHLKIQDYYL</sequence>
<dbReference type="PROSITE" id="PS51471">
    <property type="entry name" value="FE2OG_OXY"/>
    <property type="match status" value="1"/>
</dbReference>
<accession>A0A0D6ZYM8</accession>
<dbReference type="OrthoDB" id="406156at2759"/>
<keyword evidence="1" id="KW-0479">Metal-binding</keyword>
<dbReference type="SUPFAM" id="SSF51197">
    <property type="entry name" value="Clavaminate synthase-like"/>
    <property type="match status" value="1"/>
</dbReference>
<dbReference type="EMBL" id="KN882151">
    <property type="protein sequence ID" value="KIY42892.1"/>
    <property type="molecule type" value="Genomic_DNA"/>
</dbReference>
<evidence type="ECO:0000313" key="4">
    <source>
        <dbReference type="Proteomes" id="UP000054144"/>
    </source>
</evidence>
<organism evidence="3 4">
    <name type="scientific">Fistulina hepatica ATCC 64428</name>
    <dbReference type="NCBI Taxonomy" id="1128425"/>
    <lineage>
        <taxon>Eukaryota</taxon>
        <taxon>Fungi</taxon>
        <taxon>Dikarya</taxon>
        <taxon>Basidiomycota</taxon>
        <taxon>Agaricomycotina</taxon>
        <taxon>Agaricomycetes</taxon>
        <taxon>Agaricomycetidae</taxon>
        <taxon>Agaricales</taxon>
        <taxon>Fistulinaceae</taxon>
        <taxon>Fistulina</taxon>
    </lineage>
</organism>
<dbReference type="Pfam" id="PF03171">
    <property type="entry name" value="2OG-FeII_Oxy"/>
    <property type="match status" value="1"/>
</dbReference>
<dbReference type="PANTHER" id="PTHR47990">
    <property type="entry name" value="2-OXOGLUTARATE (2OG) AND FE(II)-DEPENDENT OXYGENASE SUPERFAMILY PROTEIN-RELATED"/>
    <property type="match status" value="1"/>
</dbReference>